<keyword evidence="15" id="KW-0812">Transmembrane</keyword>
<dbReference type="VEuPathDB" id="VectorBase:MDOMA2_015264"/>
<evidence type="ECO:0000256" key="8">
    <source>
        <dbReference type="ARBA" id="ARBA00022848"/>
    </source>
</evidence>
<dbReference type="InterPro" id="IPR017972">
    <property type="entry name" value="Cyt_P450_CS"/>
</dbReference>
<dbReference type="Pfam" id="PF00067">
    <property type="entry name" value="p450"/>
    <property type="match status" value="1"/>
</dbReference>
<dbReference type="EMBL" id="EF615004">
    <property type="protein sequence ID" value="ABV48810.1"/>
    <property type="molecule type" value="mRNA"/>
</dbReference>
<dbReference type="PRINTS" id="PR00463">
    <property type="entry name" value="EP450I"/>
</dbReference>
<keyword evidence="9 14" id="KW-0560">Oxidoreductase</keyword>
<evidence type="ECO:0000256" key="14">
    <source>
        <dbReference type="RuleBase" id="RU000461"/>
    </source>
</evidence>
<dbReference type="AlphaFoldDB" id="A8DY25"/>
<comment type="subcellular location">
    <subcellularLocation>
        <location evidence="3">Endoplasmic reticulum membrane</location>
        <topology evidence="3">Peripheral membrane protein</topology>
    </subcellularLocation>
    <subcellularLocation>
        <location evidence="2">Microsome membrane</location>
        <topology evidence="2">Peripheral membrane protein</topology>
    </subcellularLocation>
</comment>
<evidence type="ECO:0000256" key="12">
    <source>
        <dbReference type="ARBA" id="ARBA00023136"/>
    </source>
</evidence>
<dbReference type="CDD" id="cd11056">
    <property type="entry name" value="CYP6-like"/>
    <property type="match status" value="1"/>
</dbReference>
<dbReference type="InterPro" id="IPR002401">
    <property type="entry name" value="Cyt_P450_E_grp-I"/>
</dbReference>
<feature type="binding site" description="axial binding residue" evidence="13">
    <location>
        <position position="452"/>
    </location>
    <ligand>
        <name>heme</name>
        <dbReference type="ChEBI" id="CHEBI:30413"/>
    </ligand>
    <ligandPart>
        <name>Fe</name>
        <dbReference type="ChEBI" id="CHEBI:18248"/>
    </ligandPart>
</feature>
<evidence type="ECO:0000256" key="15">
    <source>
        <dbReference type="SAM" id="Phobius"/>
    </source>
</evidence>
<organism evidence="16">
    <name type="scientific">Musca domestica</name>
    <name type="common">House fly</name>
    <dbReference type="NCBI Taxonomy" id="7370"/>
    <lineage>
        <taxon>Eukaryota</taxon>
        <taxon>Metazoa</taxon>
        <taxon>Ecdysozoa</taxon>
        <taxon>Arthropoda</taxon>
        <taxon>Hexapoda</taxon>
        <taxon>Insecta</taxon>
        <taxon>Pterygota</taxon>
        <taxon>Neoptera</taxon>
        <taxon>Endopterygota</taxon>
        <taxon>Diptera</taxon>
        <taxon>Brachycera</taxon>
        <taxon>Muscomorpha</taxon>
        <taxon>Muscoidea</taxon>
        <taxon>Muscidae</taxon>
        <taxon>Musca</taxon>
    </lineage>
</organism>
<evidence type="ECO:0000256" key="13">
    <source>
        <dbReference type="PIRSR" id="PIRSR602401-1"/>
    </source>
</evidence>
<proteinExistence type="evidence at transcript level"/>
<feature type="transmembrane region" description="Helical" evidence="15">
    <location>
        <begin position="6"/>
        <end position="27"/>
    </location>
</feature>
<dbReference type="InterPro" id="IPR050476">
    <property type="entry name" value="Insect_CytP450_Detox"/>
</dbReference>
<evidence type="ECO:0000256" key="9">
    <source>
        <dbReference type="ARBA" id="ARBA00023002"/>
    </source>
</evidence>
<keyword evidence="5 13" id="KW-0349">Heme</keyword>
<dbReference type="VEuPathDB" id="VectorBase:MDOA005584"/>
<dbReference type="GO" id="GO:0005506">
    <property type="term" value="F:iron ion binding"/>
    <property type="evidence" value="ECO:0007669"/>
    <property type="project" value="InterPro"/>
</dbReference>
<accession>A8DY25</accession>
<dbReference type="FunFam" id="1.10.630.10:FF:000042">
    <property type="entry name" value="Cytochrome P450"/>
    <property type="match status" value="1"/>
</dbReference>
<keyword evidence="11 14" id="KW-0503">Monooxygenase</keyword>
<keyword evidence="12 15" id="KW-0472">Membrane</keyword>
<name>A8DY25_MUSDO</name>
<keyword evidence="15" id="KW-1133">Transmembrane helix</keyword>
<keyword evidence="6 13" id="KW-0479">Metal-binding</keyword>
<dbReference type="GO" id="GO:0020037">
    <property type="term" value="F:heme binding"/>
    <property type="evidence" value="ECO:0007669"/>
    <property type="project" value="InterPro"/>
</dbReference>
<evidence type="ECO:0000256" key="2">
    <source>
        <dbReference type="ARBA" id="ARBA00004174"/>
    </source>
</evidence>
<dbReference type="PRINTS" id="PR00385">
    <property type="entry name" value="P450"/>
</dbReference>
<dbReference type="InterPro" id="IPR036396">
    <property type="entry name" value="Cyt_P450_sf"/>
</dbReference>
<evidence type="ECO:0000256" key="1">
    <source>
        <dbReference type="ARBA" id="ARBA00001971"/>
    </source>
</evidence>
<evidence type="ECO:0000256" key="11">
    <source>
        <dbReference type="ARBA" id="ARBA00023033"/>
    </source>
</evidence>
<keyword evidence="8" id="KW-0492">Microsome</keyword>
<dbReference type="PANTHER" id="PTHR24292">
    <property type="entry name" value="CYTOCHROME P450"/>
    <property type="match status" value="1"/>
</dbReference>
<sequence>MLSLVQTILLAFVAVLIGYLYNLYTYWKRRGVVYERPWPLFGNFWGIGTKYHIREINQRLYRKFKGQAPFVGTYMFVRRASLIIDLDLIKNILIKDFANFHDRGVFNNVEDDPLTGHLVALEGEQWRAMRTKLSPVFTSARMKYMFSTVVRVGENLHRVMGDMLSEKSDQILEIKDVCARFTTDVIGTCAFGIECNSLRDPDAEFRQKGKDIFGKPRHSPLVQIFTITNSNLAKKLHMKLFPDDVADFFMSVIRQTVEYREKNNVKCNDFMDLLIEMKAKNEEEAKAGKGIDLSLGLTLEQMAAQTFVFFLAGFETSSTTMSFALYELAKHPEVQEQLRKEIRESLEKTKGELTYESLHEMQYLEQVIAETLRIYPVLPNLIRLTKSDYQVPNTNHVLEKGIMTVIPVHAIHHDPEYYENPDEFRPSRFTPEECLKRHPSAYLPFGDGPRNCIGMRFGKMQTKIGLVSLLRHYRFECSPLTEIPLEMDKRNFLAATKNGIFLKVIPL</sequence>
<evidence type="ECO:0000256" key="5">
    <source>
        <dbReference type="ARBA" id="ARBA00022617"/>
    </source>
</evidence>
<dbReference type="SMR" id="A8DY25"/>
<evidence type="ECO:0000256" key="3">
    <source>
        <dbReference type="ARBA" id="ARBA00004406"/>
    </source>
</evidence>
<dbReference type="GO" id="GO:0016705">
    <property type="term" value="F:oxidoreductase activity, acting on paired donors, with incorporation or reduction of molecular oxygen"/>
    <property type="evidence" value="ECO:0007669"/>
    <property type="project" value="InterPro"/>
</dbReference>
<reference evidence="16" key="1">
    <citation type="submission" date="2007-05" db="EMBL/GenBank/DDBJ databases">
        <title>Permethrin Induction and Overexpression of Three Novel Cytochrome P450 Genes in Insecticide Resistant House Flies, Musca domestica.</title>
        <authorList>
            <person name="Zhu F."/>
            <person name="Zhang L."/>
            <person name="Liu N."/>
        </authorList>
    </citation>
    <scope>NUCLEOTIDE SEQUENCE</scope>
</reference>
<dbReference type="SUPFAM" id="SSF48264">
    <property type="entry name" value="Cytochrome P450"/>
    <property type="match status" value="1"/>
</dbReference>
<dbReference type="Gene3D" id="1.10.630.10">
    <property type="entry name" value="Cytochrome P450"/>
    <property type="match status" value="1"/>
</dbReference>
<keyword evidence="7" id="KW-0256">Endoplasmic reticulum</keyword>
<evidence type="ECO:0000256" key="7">
    <source>
        <dbReference type="ARBA" id="ARBA00022824"/>
    </source>
</evidence>
<comment type="cofactor">
    <cofactor evidence="1 13">
        <name>heme</name>
        <dbReference type="ChEBI" id="CHEBI:30413"/>
    </cofactor>
</comment>
<comment type="similarity">
    <text evidence="4 14">Belongs to the cytochrome P450 family.</text>
</comment>
<dbReference type="PROSITE" id="PS00086">
    <property type="entry name" value="CYTOCHROME_P450"/>
    <property type="match status" value="1"/>
</dbReference>
<dbReference type="GO" id="GO:0004497">
    <property type="term" value="F:monooxygenase activity"/>
    <property type="evidence" value="ECO:0007669"/>
    <property type="project" value="UniProtKB-KW"/>
</dbReference>
<dbReference type="GO" id="GO:0005789">
    <property type="term" value="C:endoplasmic reticulum membrane"/>
    <property type="evidence" value="ECO:0007669"/>
    <property type="project" value="UniProtKB-SubCell"/>
</dbReference>
<dbReference type="InterPro" id="IPR001128">
    <property type="entry name" value="Cyt_P450"/>
</dbReference>
<evidence type="ECO:0000313" key="16">
    <source>
        <dbReference type="EMBL" id="ABV48810.1"/>
    </source>
</evidence>
<protein>
    <submittedName>
        <fullName evidence="16">Cytochrome P450 CYP6A5v2</fullName>
    </submittedName>
</protein>
<evidence type="ECO:0000256" key="4">
    <source>
        <dbReference type="ARBA" id="ARBA00010617"/>
    </source>
</evidence>
<keyword evidence="10 13" id="KW-0408">Iron</keyword>
<evidence type="ECO:0000256" key="10">
    <source>
        <dbReference type="ARBA" id="ARBA00023004"/>
    </source>
</evidence>
<evidence type="ECO:0000256" key="6">
    <source>
        <dbReference type="ARBA" id="ARBA00022723"/>
    </source>
</evidence>
<dbReference type="PANTHER" id="PTHR24292:SF100">
    <property type="entry name" value="CYTOCHROME P450 6A16, ISOFORM B-RELATED"/>
    <property type="match status" value="1"/>
</dbReference>